<dbReference type="GO" id="GO:0016787">
    <property type="term" value="F:hydrolase activity"/>
    <property type="evidence" value="ECO:0007669"/>
    <property type="project" value="UniProtKB-KW"/>
</dbReference>
<evidence type="ECO:0000313" key="3">
    <source>
        <dbReference type="Proteomes" id="UP000253508"/>
    </source>
</evidence>
<evidence type="ECO:0000313" key="2">
    <source>
        <dbReference type="EMBL" id="RCK61297.1"/>
    </source>
</evidence>
<dbReference type="InterPro" id="IPR000073">
    <property type="entry name" value="AB_hydrolase_1"/>
</dbReference>
<organism evidence="2 3">
    <name type="scientific">Microbacterium sorbitolivorans</name>
    <dbReference type="NCBI Taxonomy" id="1867410"/>
    <lineage>
        <taxon>Bacteria</taxon>
        <taxon>Bacillati</taxon>
        <taxon>Actinomycetota</taxon>
        <taxon>Actinomycetes</taxon>
        <taxon>Micrococcales</taxon>
        <taxon>Microbacteriaceae</taxon>
        <taxon>Microbacterium</taxon>
    </lineage>
</organism>
<dbReference type="SUPFAM" id="SSF53474">
    <property type="entry name" value="alpha/beta-Hydrolases"/>
    <property type="match status" value="1"/>
</dbReference>
<dbReference type="RefSeq" id="WP_114116404.1">
    <property type="nucleotide sequence ID" value="NZ_BMHU01000001.1"/>
</dbReference>
<dbReference type="EMBL" id="QORO01000001">
    <property type="protein sequence ID" value="RCK61297.1"/>
    <property type="molecule type" value="Genomic_DNA"/>
</dbReference>
<evidence type="ECO:0000259" key="1">
    <source>
        <dbReference type="Pfam" id="PF12697"/>
    </source>
</evidence>
<dbReference type="Gene3D" id="3.40.50.1820">
    <property type="entry name" value="alpha/beta hydrolase"/>
    <property type="match status" value="1"/>
</dbReference>
<feature type="domain" description="AB hydrolase-1" evidence="1">
    <location>
        <begin position="4"/>
        <end position="113"/>
    </location>
</feature>
<comment type="caution">
    <text evidence="2">The sequence shown here is derived from an EMBL/GenBank/DDBJ whole genome shotgun (WGS) entry which is preliminary data.</text>
</comment>
<sequence length="205" mass="21657">MSRLGARITVVDLPGYGRTIRVRRGRRSVSYGDWQQLLVDLVGREHDERPLVLVGASMGGALAVDTAAVTGLAKRVIATCLLDPTRLGIAAAIVRAPWIARLGLPLLHFARGLAANPRIPVRVLTPMSAISNDPGLSHAVLTDPCGGGGAMPVAGTARSSRQVRLFHPSNTKDHRSCCCIRPRIVGLCRSSASTTLVGFTARPGS</sequence>
<proteinExistence type="predicted"/>
<dbReference type="Pfam" id="PF12697">
    <property type="entry name" value="Abhydrolase_6"/>
    <property type="match status" value="1"/>
</dbReference>
<name>A0A367Y629_9MICO</name>
<dbReference type="Proteomes" id="UP000253508">
    <property type="component" value="Unassembled WGS sequence"/>
</dbReference>
<dbReference type="InterPro" id="IPR029058">
    <property type="entry name" value="AB_hydrolase_fold"/>
</dbReference>
<accession>A0A367Y629</accession>
<gene>
    <name evidence="2" type="ORF">DTO57_01185</name>
</gene>
<protein>
    <submittedName>
        <fullName evidence="2">Alpha/beta fold hydrolase</fullName>
    </submittedName>
</protein>
<reference evidence="2 3" key="1">
    <citation type="submission" date="2018-07" db="EMBL/GenBank/DDBJ databases">
        <title>Microbacterium endoborsara sp. nov., a novel actinobacterium isolated from Borszczowia aralocaspica.</title>
        <authorList>
            <person name="An D."/>
        </authorList>
    </citation>
    <scope>NUCLEOTIDE SEQUENCE [LARGE SCALE GENOMIC DNA]</scope>
    <source>
        <strain evidence="2 3">C1.15228</strain>
    </source>
</reference>
<dbReference type="OrthoDB" id="1376138at2"/>
<keyword evidence="2" id="KW-0378">Hydrolase</keyword>
<keyword evidence="3" id="KW-1185">Reference proteome</keyword>
<dbReference type="AlphaFoldDB" id="A0A367Y629"/>